<evidence type="ECO:0000313" key="2">
    <source>
        <dbReference type="Proteomes" id="UP000105007"/>
    </source>
</evidence>
<dbReference type="GeneID" id="25392193"/>
<reference evidence="1 2" key="1">
    <citation type="journal article" date="2015" name="J. Virol.">
        <title>Salmon gill poxvirus, the deepest representative of the Chordopoxvirinae.</title>
        <authorList>
            <person name="Gjessing M.C."/>
            <person name="Yutin N."/>
            <person name="Tengs T."/>
            <person name="Senkevich T."/>
            <person name="Koonin E.V."/>
            <person name="Ronning H.P."/>
            <person name="Alarson M."/>
            <person name="Ylving S."/>
            <person name="Lie K.-I."/>
            <person name="Saure B."/>
            <person name="Tran L."/>
            <person name="Moss B."/>
            <person name="Dale O.B."/>
        </authorList>
    </citation>
    <scope>NUCLEOTIDE SEQUENCE [LARGE SCALE GENOMIC DNA]</scope>
    <source>
        <strain evidence="1">2012-04-F277-L3G</strain>
    </source>
</reference>
<dbReference type="Proteomes" id="UP000105007">
    <property type="component" value="Segment"/>
</dbReference>
<gene>
    <name evidence="1" type="ORF">SGPV026</name>
</gene>
<name>A0A0H4Y0X5_9POXV</name>
<evidence type="ECO:0000313" key="1">
    <source>
        <dbReference type="EMBL" id="AKR04150.1"/>
    </source>
</evidence>
<dbReference type="KEGG" id="vg:25392193"/>
<proteinExistence type="predicted"/>
<dbReference type="RefSeq" id="YP_009162398.1">
    <property type="nucleotide sequence ID" value="NC_027707.1"/>
</dbReference>
<dbReference type="EMBL" id="KT159937">
    <property type="protein sequence ID" value="AKR04150.1"/>
    <property type="molecule type" value="Genomic_DNA"/>
</dbReference>
<keyword evidence="2" id="KW-1185">Reference proteome</keyword>
<organism evidence="1 2">
    <name type="scientific">Salmon gill poxvirus</name>
    <dbReference type="NCBI Taxonomy" id="1680908"/>
    <lineage>
        <taxon>Viruses</taxon>
        <taxon>Varidnaviria</taxon>
        <taxon>Bamfordvirae</taxon>
        <taxon>Nucleocytoviricota</taxon>
        <taxon>Pokkesviricetes</taxon>
        <taxon>Chitovirales</taxon>
        <taxon>Poxviridae</taxon>
        <taxon>Chordopoxvirinae</taxon>
        <taxon>Salmonpoxvirus</taxon>
        <taxon>Salmonpoxvirus gillpox</taxon>
        <taxon>Salmon gillpox virus</taxon>
    </lineage>
</organism>
<sequence length="366" mass="42971">MDVLCTYRKYIHTGILTENTALCTITKIIVSDEDVPYTTAFNIMVSLYGMKKQINNYMISNNGYVSRKIAVFRDLEDNGENWLMLRVESCDDFVKDLYTFDKSFENLKKIFILTTMILPELDPRIEKGMVKQIVHACNFDAIPVGSWTNDLTDGFEFYVDHDKTHIMEHSQSDPELFICDIINNLFKDSADKSESWLAGLCYAMIVRLKYTYVTRMKSMSMQLDDIAYLDFNKTRIERMFPEDVLAVDFVDVAQQCVRPWIEKMNDFFNTAYDYKDFINIKKNSLGSVFSYIQTYFSDTYKKESEEFKRQVQKNFIILLIEALTEFTDTLMTKIINESDEIDSRVYLITSCLHMVRENLLTEMIYN</sequence>
<protein>
    <submittedName>
        <fullName evidence="1">Uncharacterized protein</fullName>
    </submittedName>
</protein>
<accession>A0A0H4Y0X5</accession>